<dbReference type="GO" id="GO:0006048">
    <property type="term" value="P:UDP-N-acetylglucosamine biosynthetic process"/>
    <property type="evidence" value="ECO:0007669"/>
    <property type="project" value="UniProtKB-UniPathway"/>
</dbReference>
<feature type="region of interest" description="Disordered" evidence="1">
    <location>
        <begin position="78"/>
        <end position="102"/>
    </location>
</feature>
<accession>A0A5C3DNW2</accession>
<dbReference type="SUPFAM" id="SSF55729">
    <property type="entry name" value="Acyl-CoA N-acyltransferases (Nat)"/>
    <property type="match status" value="1"/>
</dbReference>
<dbReference type="InterPro" id="IPR016181">
    <property type="entry name" value="Acyl_CoA_acyltransferase"/>
</dbReference>
<reference evidence="2 3" key="1">
    <citation type="submission" date="2018-03" db="EMBL/GenBank/DDBJ databases">
        <authorList>
            <person name="Guldener U."/>
        </authorList>
    </citation>
    <scope>NUCLEOTIDE SEQUENCE [LARGE SCALE GENOMIC DNA]</scope>
    <source>
        <strain evidence="2 3">NBRC100155</strain>
    </source>
</reference>
<feature type="region of interest" description="Disordered" evidence="1">
    <location>
        <begin position="188"/>
        <end position="210"/>
    </location>
</feature>
<evidence type="ECO:0000313" key="3">
    <source>
        <dbReference type="Proteomes" id="UP000324022"/>
    </source>
</evidence>
<evidence type="ECO:0000313" key="2">
    <source>
        <dbReference type="EMBL" id="SPO19805.1"/>
    </source>
</evidence>
<dbReference type="EMBL" id="OOIN01000001">
    <property type="protein sequence ID" value="SPO19805.1"/>
    <property type="molecule type" value="Genomic_DNA"/>
</dbReference>
<dbReference type="Proteomes" id="UP000324022">
    <property type="component" value="Unassembled WGS sequence"/>
</dbReference>
<sequence length="263" mass="28855">MSNTAATDDNYTVTLCTSGSQLRGACDVRIEVFVHEQGFALEDEIDQYDPLAAHFVLTHNSNPNKALGTLRLLPYPLPIPKPDEPGSEPNPNSSYPLGGSRSESAVASDFISAAWSRHPTPISSARDPAQTHAEEEETEKEMAEKGGAKLGRLALLKEARGKGLGHFLVRTAEAWLIDILGSDEAQRQGAFGPRPTLQGNKQQNEEGRGATTERLESIIIKLSSQIYVIDFYKKLGYEPVGERYDEDGAPHQLCYKQVFLSRS</sequence>
<dbReference type="CDD" id="cd04301">
    <property type="entry name" value="NAT_SF"/>
    <property type="match status" value="1"/>
</dbReference>
<keyword evidence="3" id="KW-1185">Reference proteome</keyword>
<feature type="compositionally biased region" description="Polar residues" evidence="1">
    <location>
        <begin position="89"/>
        <end position="102"/>
    </location>
</feature>
<proteinExistence type="predicted"/>
<evidence type="ECO:0000256" key="1">
    <source>
        <dbReference type="SAM" id="MobiDB-lite"/>
    </source>
</evidence>
<dbReference type="OrthoDB" id="329272at2759"/>
<protein>
    <submittedName>
        <fullName evidence="2">Uncharacterized protein</fullName>
    </submittedName>
</protein>
<dbReference type="Gene3D" id="3.40.630.30">
    <property type="match status" value="1"/>
</dbReference>
<organism evidence="2 3">
    <name type="scientific">Ustilago trichophora</name>
    <dbReference type="NCBI Taxonomy" id="86804"/>
    <lineage>
        <taxon>Eukaryota</taxon>
        <taxon>Fungi</taxon>
        <taxon>Dikarya</taxon>
        <taxon>Basidiomycota</taxon>
        <taxon>Ustilaginomycotina</taxon>
        <taxon>Ustilaginomycetes</taxon>
        <taxon>Ustilaginales</taxon>
        <taxon>Ustilaginaceae</taxon>
        <taxon>Ustilago</taxon>
    </lineage>
</organism>
<gene>
    <name evidence="2" type="ORF">UTRI_00198_B</name>
</gene>
<feature type="region of interest" description="Disordered" evidence="1">
    <location>
        <begin position="117"/>
        <end position="146"/>
    </location>
</feature>
<name>A0A5C3DNW2_9BASI</name>
<dbReference type="UniPathway" id="UPA00113">
    <property type="reaction ID" value="UER00529"/>
</dbReference>
<dbReference type="AlphaFoldDB" id="A0A5C3DNW2"/>